<sequence>MPSDYFEMMLRSLNLTSEEREMVVKKRKEQCICDICPTYQACKGEKGEDEAFAFCTLGASACIETEGECLCSTCPLSREMGLAFSFYCTRGSETQQKIRDVIGMK</sequence>
<accession>A0A9Q4KVZ7</accession>
<dbReference type="Pfam" id="PF10967">
    <property type="entry name" value="DUF2769"/>
    <property type="match status" value="1"/>
</dbReference>
<organism evidence="1 2">
    <name type="scientific">Methanogenium marinum</name>
    <dbReference type="NCBI Taxonomy" id="348610"/>
    <lineage>
        <taxon>Archaea</taxon>
        <taxon>Methanobacteriati</taxon>
        <taxon>Methanobacteriota</taxon>
        <taxon>Stenosarchaea group</taxon>
        <taxon>Methanomicrobia</taxon>
        <taxon>Methanomicrobiales</taxon>
        <taxon>Methanomicrobiaceae</taxon>
        <taxon>Methanogenium</taxon>
    </lineage>
</organism>
<protein>
    <submittedName>
        <fullName evidence="1">DUF2769 domain-containing protein</fullName>
    </submittedName>
</protein>
<dbReference type="RefSeq" id="WP_274925446.1">
    <property type="nucleotide sequence ID" value="NZ_JAKELO010000002.1"/>
</dbReference>
<gene>
    <name evidence="1" type="ORF">L0665_09470</name>
</gene>
<evidence type="ECO:0000313" key="2">
    <source>
        <dbReference type="Proteomes" id="UP001143747"/>
    </source>
</evidence>
<dbReference type="EMBL" id="JAKELO010000002">
    <property type="protein sequence ID" value="MDE4908835.1"/>
    <property type="molecule type" value="Genomic_DNA"/>
</dbReference>
<name>A0A9Q4KVZ7_9EURY</name>
<evidence type="ECO:0000313" key="1">
    <source>
        <dbReference type="EMBL" id="MDE4908835.1"/>
    </source>
</evidence>
<comment type="caution">
    <text evidence="1">The sequence shown here is derived from an EMBL/GenBank/DDBJ whole genome shotgun (WGS) entry which is preliminary data.</text>
</comment>
<reference evidence="1" key="1">
    <citation type="submission" date="2022-01" db="EMBL/GenBank/DDBJ databases">
        <title>Draft genome of Methanogenium marinum DSM 15558.</title>
        <authorList>
            <person name="Chen S.-C."/>
            <person name="You Y.-T."/>
        </authorList>
    </citation>
    <scope>NUCLEOTIDE SEQUENCE</scope>
    <source>
        <strain evidence="1">DSM 15558</strain>
    </source>
</reference>
<keyword evidence="2" id="KW-1185">Reference proteome</keyword>
<proteinExistence type="predicted"/>
<dbReference type="InterPro" id="IPR020075">
    <property type="entry name" value="Uncharacterised_AF2234"/>
</dbReference>
<dbReference type="AlphaFoldDB" id="A0A9Q4KVZ7"/>
<dbReference type="Proteomes" id="UP001143747">
    <property type="component" value="Unassembled WGS sequence"/>
</dbReference>